<sequence>MERRSKIIIIVCVIVAIGIFGYSQYLSATNLSISILESKIIQRGENNSLYNMTLQFQNPSLLPINIGQTDFVISINNENLGTGTLQPLVIPPMAKISSQTPFTADNTILDKYNKSSNVPNIKLTGTSKYRISIISVNVPFTYYPTEREAREFIHGS</sequence>
<dbReference type="SUPFAM" id="SSF117070">
    <property type="entry name" value="LEA14-like"/>
    <property type="match status" value="1"/>
</dbReference>
<evidence type="ECO:0000313" key="3">
    <source>
        <dbReference type="Proteomes" id="UP000230607"/>
    </source>
</evidence>
<keyword evidence="1" id="KW-0472">Membrane</keyword>
<dbReference type="AlphaFoldDB" id="A0A2H1FH73"/>
<dbReference type="Proteomes" id="UP000230607">
    <property type="component" value="Chromosome 1"/>
</dbReference>
<keyword evidence="1" id="KW-1133">Transmembrane helix</keyword>
<evidence type="ECO:0008006" key="4">
    <source>
        <dbReference type="Google" id="ProtNLM"/>
    </source>
</evidence>
<dbReference type="Gene3D" id="2.60.40.1820">
    <property type="match status" value="1"/>
</dbReference>
<keyword evidence="1" id="KW-0812">Transmembrane</keyword>
<evidence type="ECO:0000313" key="2">
    <source>
        <dbReference type="EMBL" id="SMH72032.1"/>
    </source>
</evidence>
<accession>A0A2H1FH73</accession>
<dbReference type="RefSeq" id="WP_157927886.1">
    <property type="nucleotide sequence ID" value="NZ_LT841358.1"/>
</dbReference>
<evidence type="ECO:0000256" key="1">
    <source>
        <dbReference type="SAM" id="Phobius"/>
    </source>
</evidence>
<proteinExistence type="predicted"/>
<keyword evidence="3" id="KW-1185">Reference proteome</keyword>
<reference evidence="3" key="1">
    <citation type="submission" date="2017-03" db="EMBL/GenBank/DDBJ databases">
        <authorList>
            <person name="Herbold C."/>
        </authorList>
    </citation>
    <scope>NUCLEOTIDE SEQUENCE [LARGE SCALE GENOMIC DNA]</scope>
</reference>
<dbReference type="EMBL" id="LT841358">
    <property type="protein sequence ID" value="SMH72032.1"/>
    <property type="molecule type" value="Genomic_DNA"/>
</dbReference>
<dbReference type="OrthoDB" id="1616at2157"/>
<organism evidence="2 3">
    <name type="scientific">Candidatus Nitrosotalea okcheonensis</name>
    <dbReference type="NCBI Taxonomy" id="1903276"/>
    <lineage>
        <taxon>Archaea</taxon>
        <taxon>Nitrososphaerota</taxon>
        <taxon>Nitrososphaeria</taxon>
        <taxon>Nitrosotaleales</taxon>
        <taxon>Nitrosotaleaceae</taxon>
        <taxon>Nitrosotalea</taxon>
    </lineage>
</organism>
<name>A0A2H1FH73_9ARCH</name>
<gene>
    <name evidence="2" type="ORF">NCS_11844</name>
</gene>
<feature type="transmembrane region" description="Helical" evidence="1">
    <location>
        <begin position="7"/>
        <end position="25"/>
    </location>
</feature>
<protein>
    <recommendedName>
        <fullName evidence="4">Late embryogenesis abundant protein LEA-2 subgroup domain-containing protein</fullName>
    </recommendedName>
</protein>